<feature type="transmembrane region" description="Helical" evidence="1">
    <location>
        <begin position="12"/>
        <end position="31"/>
    </location>
</feature>
<evidence type="ECO:0000313" key="2">
    <source>
        <dbReference type="EMBL" id="KMZ83459.1"/>
    </source>
</evidence>
<protein>
    <submittedName>
        <fullName evidence="2">Uncharacterized protein</fullName>
    </submittedName>
</protein>
<feature type="transmembrane region" description="Helical" evidence="1">
    <location>
        <begin position="258"/>
        <end position="278"/>
    </location>
</feature>
<dbReference type="AlphaFoldDB" id="A0A0J9SKE0"/>
<name>A0A0J9SKE0_PLAV1</name>
<organism evidence="2 3">
    <name type="scientific">Plasmodium vivax (strain Brazil I)</name>
    <dbReference type="NCBI Taxonomy" id="1033975"/>
    <lineage>
        <taxon>Eukaryota</taxon>
        <taxon>Sar</taxon>
        <taxon>Alveolata</taxon>
        <taxon>Apicomplexa</taxon>
        <taxon>Aconoidasida</taxon>
        <taxon>Haemosporida</taxon>
        <taxon>Plasmodiidae</taxon>
        <taxon>Plasmodium</taxon>
        <taxon>Plasmodium (Plasmodium)</taxon>
    </lineage>
</organism>
<keyword evidence="1" id="KW-0812">Transmembrane</keyword>
<keyword evidence="1" id="KW-0472">Membrane</keyword>
<evidence type="ECO:0000256" key="1">
    <source>
        <dbReference type="SAM" id="Phobius"/>
    </source>
</evidence>
<reference evidence="2 3" key="1">
    <citation type="submission" date="2011-08" db="EMBL/GenBank/DDBJ databases">
        <title>The Genome Sequence of Plasmodium vivax Brazil I.</title>
        <authorList>
            <consortium name="The Broad Institute Genome Sequencing Platform"/>
            <consortium name="The Broad Institute Genome Sequencing Center for Infectious Disease"/>
            <person name="Neafsey D."/>
            <person name="Carlton J."/>
            <person name="Barnwell J."/>
            <person name="Collins W."/>
            <person name="Escalante A."/>
            <person name="Mullikin J."/>
            <person name="Saul A."/>
            <person name="Guigo R."/>
            <person name="Camara F."/>
            <person name="Young S.K."/>
            <person name="Zeng Q."/>
            <person name="Gargeya S."/>
            <person name="Fitzgerald M."/>
            <person name="Haas B."/>
            <person name="Abouelleil A."/>
            <person name="Alvarado L."/>
            <person name="Arachchi H.M."/>
            <person name="Berlin A."/>
            <person name="Brown A."/>
            <person name="Chapman S.B."/>
            <person name="Chen Z."/>
            <person name="Dunbar C."/>
            <person name="Freedman E."/>
            <person name="Gearin G."/>
            <person name="Gellesch M."/>
            <person name="Goldberg J."/>
            <person name="Griggs A."/>
            <person name="Gujja S."/>
            <person name="Heiman D."/>
            <person name="Howarth C."/>
            <person name="Larson L."/>
            <person name="Lui A."/>
            <person name="MacDonald P.J.P."/>
            <person name="Montmayeur A."/>
            <person name="Murphy C."/>
            <person name="Neiman D."/>
            <person name="Pearson M."/>
            <person name="Priest M."/>
            <person name="Roberts A."/>
            <person name="Saif S."/>
            <person name="Shea T."/>
            <person name="Shenoy N."/>
            <person name="Sisk P."/>
            <person name="Stolte C."/>
            <person name="Sykes S."/>
            <person name="Wortman J."/>
            <person name="Nusbaum C."/>
            <person name="Birren B."/>
        </authorList>
    </citation>
    <scope>NUCLEOTIDE SEQUENCE [LARGE SCALE GENOMIC DNA]</scope>
    <source>
        <strain evidence="2 3">Brazil I</strain>
    </source>
</reference>
<gene>
    <name evidence="2" type="ORF">PVBG_05576</name>
</gene>
<sequence>MCSILGPNQESVYFYIFLKIKYIYYSLFKYFHRYEYVKKAKSAETAAASSNAENKCKSFMVTHGSHFTAEETAKTICEQYINLYNSLNGIECNLNSNPKNNKCSKFLKYWINFKLMKSMKNEDKCVSTIYNALESQITGSGGFNIDLVFEEDINKDDLNKMNILYNLYEKYTDLYNILSDISSVNKQSLLSLSNECCTHYIEARYICHPSKNNNDSQFCRELNIFEPKYKELYTNVDKLEPEVSVNFIRLSECRNNKIVANALIGSTVGIIPLLGILYKVSELNIKLLILYGYQ</sequence>
<keyword evidence="1" id="KW-1133">Transmembrane helix</keyword>
<proteinExistence type="predicted"/>
<dbReference type="Proteomes" id="UP000053327">
    <property type="component" value="Unassembled WGS sequence"/>
</dbReference>
<evidence type="ECO:0000313" key="3">
    <source>
        <dbReference type="Proteomes" id="UP000053327"/>
    </source>
</evidence>
<dbReference type="EMBL" id="KQ234880">
    <property type="protein sequence ID" value="KMZ83459.1"/>
    <property type="molecule type" value="Genomic_DNA"/>
</dbReference>
<accession>A0A0J9SKE0</accession>